<dbReference type="InterPro" id="IPR004158">
    <property type="entry name" value="DUF247_pln"/>
</dbReference>
<organism evidence="2 3">
    <name type="scientific">Eleusine coracana subsp. coracana</name>
    <dbReference type="NCBI Taxonomy" id="191504"/>
    <lineage>
        <taxon>Eukaryota</taxon>
        <taxon>Viridiplantae</taxon>
        <taxon>Streptophyta</taxon>
        <taxon>Embryophyta</taxon>
        <taxon>Tracheophyta</taxon>
        <taxon>Spermatophyta</taxon>
        <taxon>Magnoliopsida</taxon>
        <taxon>Liliopsida</taxon>
        <taxon>Poales</taxon>
        <taxon>Poaceae</taxon>
        <taxon>PACMAD clade</taxon>
        <taxon>Chloridoideae</taxon>
        <taxon>Cynodonteae</taxon>
        <taxon>Eleusininae</taxon>
        <taxon>Eleusine</taxon>
    </lineage>
</organism>
<comment type="caution">
    <text evidence="2">The sequence shown here is derived from an EMBL/GenBank/DDBJ whole genome shotgun (WGS) entry which is preliminary data.</text>
</comment>
<protein>
    <submittedName>
        <fullName evidence="2">Uncharacterized protein</fullName>
    </submittedName>
</protein>
<reference evidence="2" key="1">
    <citation type="journal article" date="2018" name="DNA Res.">
        <title>Multiple hybrid de novo genome assembly of finger millet, an orphan allotetraploid crop.</title>
        <authorList>
            <person name="Hatakeyama M."/>
            <person name="Aluri S."/>
            <person name="Balachadran M.T."/>
            <person name="Sivarajan S.R."/>
            <person name="Patrignani A."/>
            <person name="Gruter S."/>
            <person name="Poveda L."/>
            <person name="Shimizu-Inatsugi R."/>
            <person name="Baeten J."/>
            <person name="Francoijs K.J."/>
            <person name="Nataraja K.N."/>
            <person name="Reddy Y.A.N."/>
            <person name="Phadnis S."/>
            <person name="Ravikumar R.L."/>
            <person name="Schlapbach R."/>
            <person name="Sreeman S.M."/>
            <person name="Shimizu K.K."/>
        </authorList>
    </citation>
    <scope>NUCLEOTIDE SEQUENCE</scope>
</reference>
<proteinExistence type="predicted"/>
<evidence type="ECO:0000313" key="3">
    <source>
        <dbReference type="Proteomes" id="UP001054889"/>
    </source>
</evidence>
<evidence type="ECO:0000313" key="2">
    <source>
        <dbReference type="EMBL" id="GJN34751.1"/>
    </source>
</evidence>
<dbReference type="EMBL" id="BQKI01000085">
    <property type="protein sequence ID" value="GJN34751.1"/>
    <property type="molecule type" value="Genomic_DNA"/>
</dbReference>
<keyword evidence="1" id="KW-0472">Membrane</keyword>
<dbReference type="Pfam" id="PF03140">
    <property type="entry name" value="DUF247"/>
    <property type="match status" value="1"/>
</dbReference>
<keyword evidence="1" id="KW-0812">Transmembrane</keyword>
<evidence type="ECO:0000256" key="1">
    <source>
        <dbReference type="SAM" id="Phobius"/>
    </source>
</evidence>
<feature type="transmembrane region" description="Helical" evidence="1">
    <location>
        <begin position="336"/>
        <end position="362"/>
    </location>
</feature>
<dbReference type="PANTHER" id="PTHR31170:SF18">
    <property type="entry name" value="(WILD MALAYSIAN BANANA) HYPOTHETICAL PROTEIN"/>
    <property type="match status" value="1"/>
</dbReference>
<accession>A0AAV5FI90</accession>
<keyword evidence="1" id="KW-1133">Transmembrane helix</keyword>
<dbReference type="PANTHER" id="PTHR31170">
    <property type="entry name" value="BNAC04G53230D PROTEIN"/>
    <property type="match status" value="1"/>
</dbReference>
<dbReference type="AlphaFoldDB" id="A0AAV5FI90"/>
<reference evidence="2" key="2">
    <citation type="submission" date="2021-12" db="EMBL/GenBank/DDBJ databases">
        <title>Resequencing data analysis of finger millet.</title>
        <authorList>
            <person name="Hatakeyama M."/>
            <person name="Aluri S."/>
            <person name="Balachadran M.T."/>
            <person name="Sivarajan S.R."/>
            <person name="Poveda L."/>
            <person name="Shimizu-Inatsugi R."/>
            <person name="Schlapbach R."/>
            <person name="Sreeman S.M."/>
            <person name="Shimizu K.K."/>
        </authorList>
    </citation>
    <scope>NUCLEOTIDE SEQUENCE</scope>
</reference>
<name>A0AAV5FI90_ELECO</name>
<keyword evidence="3" id="KW-1185">Reference proteome</keyword>
<dbReference type="Proteomes" id="UP001054889">
    <property type="component" value="Unassembled WGS sequence"/>
</dbReference>
<gene>
    <name evidence="2" type="primary">gb23446</name>
    <name evidence="2" type="ORF">PR202_gb23446</name>
</gene>
<sequence>MNRSPKNTANLDTVQEIEIAIVDSNKQSSENKDSTNCHDNSGVEWCHIFALPDLFLLENQIPFFVVRALYEVLVGPDKENTLTENISYYIEGNLQYLTGAFGTFKKPNDFCHLLHLFHMHFTPRMVQEECNHLCPQKGENFLDRFGKFFSNISRGCRQDELNSSHIKQFDSLQSGKVTRWRRAAQYHEAGIVFKRKEFDGRNSHSLLDVMFRDGVLEIPCLYIDDISGSFLRNLIAFEQTNPHFGNSVTAYIMFMSQLISRPDDVNLLSQRGIIMHHLHSDMVVSILFTRLTKGVVFDFTGDFYLRSICWKMEMYYQNRMNRWVAWLRHNHLSNPWLGLALLAGLLVLVCTIVQTVLTVLAYMRP</sequence>